<dbReference type="PANTHER" id="PTHR11959:SF1">
    <property type="entry name" value="4-HYDROXYPHENYLPYRUVATE DIOXYGENASE"/>
    <property type="match status" value="1"/>
</dbReference>
<keyword evidence="3" id="KW-0677">Repeat</keyword>
<keyword evidence="6" id="KW-0223">Dioxygenase</keyword>
<dbReference type="Pfam" id="PF13669">
    <property type="entry name" value="Glyoxalase_4"/>
    <property type="match status" value="1"/>
</dbReference>
<dbReference type="InterPro" id="IPR041735">
    <property type="entry name" value="4OHPhenylPyrv_dOase_C"/>
</dbReference>
<evidence type="ECO:0000256" key="2">
    <source>
        <dbReference type="ARBA" id="ARBA00022723"/>
    </source>
</evidence>
<feature type="binding site" evidence="5">
    <location>
        <position position="319"/>
    </location>
    <ligand>
        <name>Fe cation</name>
        <dbReference type="ChEBI" id="CHEBI:24875"/>
    </ligand>
</feature>
<dbReference type="Proteomes" id="UP000265719">
    <property type="component" value="Chromosome"/>
</dbReference>
<dbReference type="InterPro" id="IPR004360">
    <property type="entry name" value="Glyas_Fos-R_dOase_dom"/>
</dbReference>
<evidence type="ECO:0000256" key="1">
    <source>
        <dbReference type="ARBA" id="ARBA00005877"/>
    </source>
</evidence>
<feature type="binding site" evidence="5">
    <location>
        <position position="160"/>
    </location>
    <ligand>
        <name>Fe cation</name>
        <dbReference type="ChEBI" id="CHEBI:24875"/>
    </ligand>
</feature>
<feature type="binding site" evidence="5">
    <location>
        <position position="240"/>
    </location>
    <ligand>
        <name>Fe cation</name>
        <dbReference type="ChEBI" id="CHEBI:24875"/>
    </ligand>
</feature>
<keyword evidence="4 5" id="KW-0408">Iron</keyword>
<dbReference type="InterPro" id="IPR041736">
    <property type="entry name" value="4OHPhenylPyrv_dOase_N"/>
</dbReference>
<dbReference type="CDD" id="cd07250">
    <property type="entry name" value="HPPD_C_like"/>
    <property type="match status" value="1"/>
</dbReference>
<dbReference type="OrthoDB" id="9780241at2"/>
<proteinExistence type="inferred from homology"/>
<dbReference type="GO" id="GO:0046872">
    <property type="term" value="F:metal ion binding"/>
    <property type="evidence" value="ECO:0007669"/>
    <property type="project" value="UniProtKB-KW"/>
</dbReference>
<dbReference type="PANTHER" id="PTHR11959">
    <property type="entry name" value="4-HYDROXYPHENYLPYRUVATE DIOXYGENASE"/>
    <property type="match status" value="1"/>
</dbReference>
<comment type="similarity">
    <text evidence="1">Belongs to the 4HPPD family.</text>
</comment>
<protein>
    <submittedName>
        <fullName evidence="6">4-hydroxyphenylpyruvate dioxygenase</fullName>
        <ecNumber evidence="6">1.13.11.27</ecNumber>
    </submittedName>
</protein>
<dbReference type="SUPFAM" id="SSF54593">
    <property type="entry name" value="Glyoxalase/Bleomycin resistance protein/Dihydroxybiphenyl dioxygenase"/>
    <property type="match status" value="1"/>
</dbReference>
<evidence type="ECO:0000256" key="5">
    <source>
        <dbReference type="PIRSR" id="PIRSR009283-1"/>
    </source>
</evidence>
<reference evidence="6" key="1">
    <citation type="submission" date="2020-10" db="EMBL/GenBank/DDBJ databases">
        <title>De novo genome project of the cellulose decomposer Thermobifida halotolerans type strain.</title>
        <authorList>
            <person name="Nagy I."/>
            <person name="Horvath B."/>
            <person name="Kukolya J."/>
            <person name="Nagy I."/>
            <person name="Orsini M."/>
        </authorList>
    </citation>
    <scope>NUCLEOTIDE SEQUENCE</scope>
    <source>
        <strain evidence="6">DSM 44931</strain>
    </source>
</reference>
<name>A0A399G4X0_9ACTN</name>
<dbReference type="InterPro" id="IPR005956">
    <property type="entry name" value="4OHPhenylPyrv_dOase"/>
</dbReference>
<evidence type="ECO:0000313" key="6">
    <source>
        <dbReference type="EMBL" id="UOE21936.1"/>
    </source>
</evidence>
<dbReference type="CDD" id="cd08342">
    <property type="entry name" value="HPPD_N_like"/>
    <property type="match status" value="1"/>
</dbReference>
<evidence type="ECO:0000256" key="3">
    <source>
        <dbReference type="ARBA" id="ARBA00022737"/>
    </source>
</evidence>
<dbReference type="Pfam" id="PF00903">
    <property type="entry name" value="Glyoxalase"/>
    <property type="match status" value="1"/>
</dbReference>
<dbReference type="PROSITE" id="PS51819">
    <property type="entry name" value="VOC"/>
    <property type="match status" value="2"/>
</dbReference>
<keyword evidence="2 5" id="KW-0479">Metal-binding</keyword>
<dbReference type="GO" id="GO:0003868">
    <property type="term" value="F:4-hydroxyphenylpyruvate dioxygenase activity"/>
    <property type="evidence" value="ECO:0007669"/>
    <property type="project" value="UniProtKB-EC"/>
</dbReference>
<accession>A0A399G4X0</accession>
<dbReference type="EC" id="1.13.11.27" evidence="6"/>
<comment type="cofactor">
    <cofactor evidence="5">
        <name>Fe cation</name>
        <dbReference type="ChEBI" id="CHEBI:24875"/>
    </cofactor>
    <text evidence="5">Binds 1 Fe cation per subunit.</text>
</comment>
<dbReference type="NCBIfam" id="TIGR01263">
    <property type="entry name" value="4HPPD"/>
    <property type="match status" value="1"/>
</dbReference>
<organism evidence="6 7">
    <name type="scientific">Thermobifida halotolerans</name>
    <dbReference type="NCBI Taxonomy" id="483545"/>
    <lineage>
        <taxon>Bacteria</taxon>
        <taxon>Bacillati</taxon>
        <taxon>Actinomycetota</taxon>
        <taxon>Actinomycetes</taxon>
        <taxon>Streptosporangiales</taxon>
        <taxon>Nocardiopsidaceae</taxon>
        <taxon>Thermobifida</taxon>
    </lineage>
</organism>
<dbReference type="AlphaFoldDB" id="A0A399G4X0"/>
<dbReference type="EMBL" id="CP063196">
    <property type="protein sequence ID" value="UOE21936.1"/>
    <property type="molecule type" value="Genomic_DNA"/>
</dbReference>
<dbReference type="PIRSF" id="PIRSF009283">
    <property type="entry name" value="HPP_dOase"/>
    <property type="match status" value="1"/>
</dbReference>
<dbReference type="GO" id="GO:0006572">
    <property type="term" value="P:L-tyrosine catabolic process"/>
    <property type="evidence" value="ECO:0007669"/>
    <property type="project" value="TreeGrafter"/>
</dbReference>
<dbReference type="KEGG" id="thao:NI17_008240"/>
<dbReference type="InterPro" id="IPR029068">
    <property type="entry name" value="Glyas_Bleomycin-R_OHBP_Dase"/>
</dbReference>
<sequence>MLVDHVKFYVSDVEAAEKRFVDSYGLSVYATSSLSDPKPRVRSRGIGGGRIRLVFTEPLADDHPGAAYLDRHGDGVADIALLVADASASFNEAVRRGARPVTPPTERDGVTTATIAGFGDVTHTFVQRARGVDERALPSLAPVSAAAPSGRSPGLTEIDHFAVCLEAGDLDPTVRFYEEVLDFEMIFTEHIVVGSQAMHSKVVQSASGAVTLTLIEPDLSRTPGQIDEFLKNHGGAGVQHIAFTADDIVEAVESIGSRGVEFLDTPPTYYDLLAERLEVARHSVDDLRRLSVLVDEDHDGQLFQIFARSTHPRRTFFLELIERLGARTFGSGNIKALYEAVELQRSGQGAR</sequence>
<keyword evidence="7" id="KW-1185">Reference proteome</keyword>
<keyword evidence="6" id="KW-0560">Oxidoreductase</keyword>
<gene>
    <name evidence="6" type="primary">hppD</name>
    <name evidence="6" type="ORF">NI17_008240</name>
</gene>
<evidence type="ECO:0000256" key="4">
    <source>
        <dbReference type="ARBA" id="ARBA00023004"/>
    </source>
</evidence>
<evidence type="ECO:0000313" key="7">
    <source>
        <dbReference type="Proteomes" id="UP000265719"/>
    </source>
</evidence>
<dbReference type="Gene3D" id="3.10.180.10">
    <property type="entry name" value="2,3-Dihydroxybiphenyl 1,2-Dioxygenase, domain 1"/>
    <property type="match status" value="2"/>
</dbReference>
<dbReference type="InterPro" id="IPR037523">
    <property type="entry name" value="VOC_core"/>
</dbReference>